<evidence type="ECO:0000256" key="6">
    <source>
        <dbReference type="ARBA" id="ARBA00093266"/>
    </source>
</evidence>
<dbReference type="EMBL" id="NCVQ01000001">
    <property type="protein sequence ID" value="PWZ57031.1"/>
    <property type="molecule type" value="Genomic_DNA"/>
</dbReference>
<keyword evidence="4" id="KW-0694">RNA-binding</keyword>
<accession>A0A317YGP1</accession>
<evidence type="ECO:0000256" key="8">
    <source>
        <dbReference type="ARBA" id="ARBA00093594"/>
    </source>
</evidence>
<dbReference type="CDD" id="cd18091">
    <property type="entry name" value="SpoU-like_TRM3-like"/>
    <property type="match status" value="1"/>
</dbReference>
<organism evidence="12">
    <name type="scientific">Zea mays</name>
    <name type="common">Maize</name>
    <dbReference type="NCBI Taxonomy" id="4577"/>
    <lineage>
        <taxon>Eukaryota</taxon>
        <taxon>Viridiplantae</taxon>
        <taxon>Streptophyta</taxon>
        <taxon>Embryophyta</taxon>
        <taxon>Tracheophyta</taxon>
        <taxon>Spermatophyta</taxon>
        <taxon>Magnoliopsida</taxon>
        <taxon>Liliopsida</taxon>
        <taxon>Poales</taxon>
        <taxon>Poaceae</taxon>
        <taxon>PACMAD clade</taxon>
        <taxon>Panicoideae</taxon>
        <taxon>Andropogonodae</taxon>
        <taxon>Andropogoneae</taxon>
        <taxon>Tripsacinae</taxon>
        <taxon>Zea</taxon>
    </lineage>
</organism>
<reference evidence="12" key="1">
    <citation type="journal article" date="2018" name="Nat. Genet.">
        <title>Extensive intraspecific gene order and gene structural variations between Mo17 and other maize genomes.</title>
        <authorList>
            <person name="Sun S."/>
            <person name="Zhou Y."/>
            <person name="Chen J."/>
            <person name="Shi J."/>
            <person name="Zhao H."/>
            <person name="Zhao H."/>
            <person name="Song W."/>
            <person name="Zhang M."/>
            <person name="Cui Y."/>
            <person name="Dong X."/>
            <person name="Liu H."/>
            <person name="Ma X."/>
            <person name="Jiao Y."/>
            <person name="Wang B."/>
            <person name="Wei X."/>
            <person name="Stein J.C."/>
            <person name="Glaubitz J.C."/>
            <person name="Lu F."/>
            <person name="Yu G."/>
            <person name="Liang C."/>
            <person name="Fengler K."/>
            <person name="Li B."/>
            <person name="Rafalski A."/>
            <person name="Schnable P.S."/>
            <person name="Ware D.H."/>
            <person name="Buckler E.S."/>
            <person name="Lai J."/>
        </authorList>
    </citation>
    <scope>NUCLEOTIDE SEQUENCE [LARGE SCALE GENOMIC DNA]</scope>
    <source>
        <tissue evidence="12">Seedling</tissue>
    </source>
</reference>
<sequence>MASPPEREVAALESCFRALSAADAVPAVVDCVLASSASSSPSQLFHALLRSFPPSQVIEMMCNAVSDTGCWDLLGATIVSFCIRSSVVAMGLSAADANSILYQSIMEADFPAETLSCLLPLSNSSSVLASLLVDMLERRRTIPTSQEGAADLDALVQNLTWDLAKLVLKMFTHAQEYRSCATRVLLQPVLISLTDVSSVTVSFGAVQHKLSRFGFLECIWNSCISLFPLGPGERLDAYSILSVYFSTLKSGHQAAVLGVGIVQEFDLKNVSEFWDELRRGLVDKDSLVRKQAFYVLTISLSIFTSSSGNDSCQHFSSRSPAALPAQIKANAGETKRERWANKEAKSLGVGEMDQSGENCSNGQDRWKVFLLLYEMLQDDRIHLVWSLASAAKQDSFGRAGLMTLASCVASCTRQSETNDVPCAISGKAVTKCDGCVPTEVRPTDLLDVLWILSERSKQHFNPKYRLKVCEQVIQVATSLINATEIPLNQLLHFIATIPREFTDYIGPLRVVVQKWFFQKEECSPGDTLLSKLIDFSATFVSQKRNEGSNVFDDEDVDAWEAEARRCGQQGFTPFYQRKAWRPKPASFGYLHYFFSITGFQQSFLFYCPSILVHCNVSCSSSDCDVYSATEYILYMTVLSAGVLIWSMRCVSSVASWCNPYNSDDSVSSAFSVLWDFYLNVTHHSTIANESFSFFPLYKIGAELHLAAYEALAYVLAVLSTASSTQFLDFVEAKQTDQAHKFSLDILVTTFLDNINHLLTEGTLTRSRRAVLMTWKWLCMDSLLSISSCYSDNESQMKRLEPLFSDSTLRCIFLDIIESSVASWCNPYNSDDSVSSAFSVLWDFYLNVTHHSTIANESFSFFPLYKIGAELHLAAYEALAYVLAVLSTASSTQFLDFVEAKQTDQAHKFSLDILVTTFLDNINHLLTEGTLTRSRRAVLMTWKWLCMDSLLSISSCYSDNESQMKRLEPLFSDSTLRCIFLDIIESLENTGENSVLSILRCVRSVLRLLHLNEGNTIFSSLGISYEKMHQNVNIISVSIDSPINFEAELSENHEARFEVSMLAQSPDREFTEVFINTELYARVSVAVLFHQLWKQIKEHSILETEEALECGKLFLLELLDSAVNSKDLSKELYKKYSSVHRRKVRVWQMICVLSHYVEDDIVGEVTSSIHICLYRNNLPAVRQYLETFAILLYLKFPTLAEEQLIPIFHDKGMRQQALSSYVFIAANVILHSRQSVQIYHLNQLLPPILPFLTSHHHSLRGFTQLLVHSVLSRLWPTLHPETSEDAVFERRCFQELKDYLAENSDCVRLRVSIEGFLDVFDPNASGTPPGIFSARPEVSDFECVPVSVMERVIEFLNDVREDLRQAIANDTVTIKNEDLAVGEHHKSDESVSEMVKTGQEVLDFQKKITPHRGDSEQALNLNTRGHSGVGDEYISRIISEMEEDDQVFDLALEARLHAAETIKQSRQELIVVASLVERIPNLAGLTRTCEVFRAAGLVVADKSVLQDKQFRLISVTAEKWLPVTEVPVDSVKAYLERKRGDGYSVIGLEQTANSMPLDRFGFPDRTVLVLGREKEGIPVDIIHILDACVEIPQLGVVRSLNVHVSGAIAVWEYTRQQRNQR</sequence>
<evidence type="ECO:0000256" key="3">
    <source>
        <dbReference type="ARBA" id="ARBA00022691"/>
    </source>
</evidence>
<dbReference type="InterPro" id="IPR044748">
    <property type="entry name" value="Trm3/TARBP1_C"/>
</dbReference>
<gene>
    <name evidence="12" type="primary">TARBP1</name>
    <name evidence="12" type="ORF">Zm00014a_016758</name>
</gene>
<feature type="domain" description="tRNA/rRNA methyltransferase SpoU type" evidence="11">
    <location>
        <begin position="1468"/>
        <end position="1609"/>
    </location>
</feature>
<dbReference type="InterPro" id="IPR029028">
    <property type="entry name" value="Alpha/beta_knot_MTases"/>
</dbReference>
<dbReference type="GO" id="GO:0141100">
    <property type="term" value="F:tRNA (guanine(18)-2'-O)-methyltransferase activity"/>
    <property type="evidence" value="ECO:0007669"/>
    <property type="project" value="UniProtKB-EC"/>
</dbReference>
<keyword evidence="1 12" id="KW-0489">Methyltransferase</keyword>
<dbReference type="FunFam" id="3.40.1280.10:FF:000010">
    <property type="entry name" value="probable methyltransferase TARBP1"/>
    <property type="match status" value="1"/>
</dbReference>
<comment type="catalytic activity">
    <reaction evidence="6">
        <text>guanosine(18) in tRNA + S-adenosyl-L-methionine = 2'-O-methylguanosine(18) in tRNA + S-adenosyl-L-homocysteine + H(+)</text>
        <dbReference type="Rhea" id="RHEA:20077"/>
        <dbReference type="Rhea" id="RHEA-COMP:10190"/>
        <dbReference type="Rhea" id="RHEA-COMP:10192"/>
        <dbReference type="ChEBI" id="CHEBI:15378"/>
        <dbReference type="ChEBI" id="CHEBI:57856"/>
        <dbReference type="ChEBI" id="CHEBI:59789"/>
        <dbReference type="ChEBI" id="CHEBI:74269"/>
        <dbReference type="ChEBI" id="CHEBI:74445"/>
        <dbReference type="EC" id="2.1.1.34"/>
    </reaction>
    <physiologicalReaction direction="left-to-right" evidence="6">
        <dbReference type="Rhea" id="RHEA:20078"/>
    </physiologicalReaction>
</comment>
<name>A0A317YGP1_MAIZE</name>
<evidence type="ECO:0000256" key="2">
    <source>
        <dbReference type="ARBA" id="ARBA00022679"/>
    </source>
</evidence>
<keyword evidence="2 12" id="KW-0808">Transferase</keyword>
<evidence type="ECO:0000256" key="7">
    <source>
        <dbReference type="ARBA" id="ARBA00093361"/>
    </source>
</evidence>
<evidence type="ECO:0000259" key="11">
    <source>
        <dbReference type="Pfam" id="PF00588"/>
    </source>
</evidence>
<evidence type="ECO:0000256" key="10">
    <source>
        <dbReference type="ARBA" id="ARBA00093656"/>
    </source>
</evidence>
<dbReference type="GO" id="GO:0030488">
    <property type="term" value="P:tRNA methylation"/>
    <property type="evidence" value="ECO:0007669"/>
    <property type="project" value="InterPro"/>
</dbReference>
<dbReference type="EC" id="2.1.1.34" evidence="8"/>
<evidence type="ECO:0000256" key="5">
    <source>
        <dbReference type="ARBA" id="ARBA00022990"/>
    </source>
</evidence>
<protein>
    <recommendedName>
        <fullName evidence="9">tRNA (guanosine(18)-2'-O)-methyltransferase TARBP1</fullName>
        <ecNumber evidence="8">2.1.1.34</ecNumber>
    </recommendedName>
    <alternativeName>
        <fullName evidence="10">TAR RNA-binding protein 1</fullName>
    </alternativeName>
</protein>
<evidence type="ECO:0000313" key="12">
    <source>
        <dbReference type="EMBL" id="PWZ57031.1"/>
    </source>
</evidence>
<comment type="caution">
    <text evidence="12">The sequence shown here is derived from an EMBL/GenBank/DDBJ whole genome shotgun (WGS) entry which is preliminary data.</text>
</comment>
<dbReference type="InterPro" id="IPR001537">
    <property type="entry name" value="SpoU_MeTrfase"/>
</dbReference>
<evidence type="ECO:0000256" key="1">
    <source>
        <dbReference type="ARBA" id="ARBA00022603"/>
    </source>
</evidence>
<dbReference type="Pfam" id="PF00588">
    <property type="entry name" value="SpoU_methylase"/>
    <property type="match status" value="1"/>
</dbReference>
<dbReference type="Proteomes" id="UP000251960">
    <property type="component" value="Chromosome 1"/>
</dbReference>
<comment type="function">
    <text evidence="7">S-adenosyl-L-methionine-dependent 2'-O-ribose methyltransferase that catalyzes the formation of 2'-O-methylguanosine at position 18 (Gm18) in a subset of tRNA. Selectively mediates Gm18 methylation of tRNAGln-TTG/CTG and tRNASer-TGA/GCT. Gm18 modification can enhance the stability of modified tRNAs.</text>
</comment>
<dbReference type="PANTHER" id="PTHR12029">
    <property type="entry name" value="RNA METHYLTRANSFERASE"/>
    <property type="match status" value="1"/>
</dbReference>
<proteinExistence type="predicted"/>
<keyword evidence="3" id="KW-0949">S-adenosyl-L-methionine</keyword>
<keyword evidence="5" id="KW-0007">Acetylation</keyword>
<dbReference type="Gene3D" id="3.40.1280.10">
    <property type="match status" value="1"/>
</dbReference>
<dbReference type="GO" id="GO:0003723">
    <property type="term" value="F:RNA binding"/>
    <property type="evidence" value="ECO:0007669"/>
    <property type="project" value="UniProtKB-KW"/>
</dbReference>
<dbReference type="PANTHER" id="PTHR12029:SF11">
    <property type="entry name" value="METHYLTRANSFERASE TARBP1-RELATED"/>
    <property type="match status" value="1"/>
</dbReference>
<dbReference type="InterPro" id="IPR045330">
    <property type="entry name" value="TRM3/TARBP1"/>
</dbReference>
<evidence type="ECO:0000256" key="4">
    <source>
        <dbReference type="ARBA" id="ARBA00022884"/>
    </source>
</evidence>
<dbReference type="SUPFAM" id="SSF75217">
    <property type="entry name" value="alpha/beta knot"/>
    <property type="match status" value="1"/>
</dbReference>
<evidence type="ECO:0000256" key="9">
    <source>
        <dbReference type="ARBA" id="ARBA00093636"/>
    </source>
</evidence>
<dbReference type="InterPro" id="IPR029026">
    <property type="entry name" value="tRNA_m1G_MTases_N"/>
</dbReference>